<protein>
    <submittedName>
        <fullName evidence="1">Uncharacterized protein</fullName>
    </submittedName>
</protein>
<evidence type="ECO:0000313" key="1">
    <source>
        <dbReference type="EMBL" id="WOG95468.1"/>
    </source>
</evidence>
<proteinExistence type="predicted"/>
<sequence>MSRQVVKHSQFSEQVGVYDYVPLLHSTCFELFDEGPNDIRCFLKDNGYITGQYYDSKSFADVLKWYFNGHDVYITFKQHPQDSYIYLDEIAILLRTCGRMINHPMVPLIPDGKFMLRHI</sequence>
<accession>A0AAF0WVL6</accession>
<dbReference type="Proteomes" id="UP000077755">
    <property type="component" value="Chromosome 4"/>
</dbReference>
<organism evidence="1 2">
    <name type="scientific">Daucus carota subsp. sativus</name>
    <name type="common">Carrot</name>
    <dbReference type="NCBI Taxonomy" id="79200"/>
    <lineage>
        <taxon>Eukaryota</taxon>
        <taxon>Viridiplantae</taxon>
        <taxon>Streptophyta</taxon>
        <taxon>Embryophyta</taxon>
        <taxon>Tracheophyta</taxon>
        <taxon>Spermatophyta</taxon>
        <taxon>Magnoliopsida</taxon>
        <taxon>eudicotyledons</taxon>
        <taxon>Gunneridae</taxon>
        <taxon>Pentapetalae</taxon>
        <taxon>asterids</taxon>
        <taxon>campanulids</taxon>
        <taxon>Apiales</taxon>
        <taxon>Apiaceae</taxon>
        <taxon>Apioideae</taxon>
        <taxon>Scandiceae</taxon>
        <taxon>Daucinae</taxon>
        <taxon>Daucus</taxon>
        <taxon>Daucus sect. Daucus</taxon>
    </lineage>
</organism>
<dbReference type="AlphaFoldDB" id="A0AAF0WVL6"/>
<keyword evidence="2" id="KW-1185">Reference proteome</keyword>
<gene>
    <name evidence="1" type="ORF">DCAR_0414787</name>
</gene>
<reference evidence="1" key="2">
    <citation type="submission" date="2022-03" db="EMBL/GenBank/DDBJ databases">
        <title>Draft title - Genomic analysis of global carrot germplasm unveils the trajectory of domestication and the origin of high carotenoid orange carrot.</title>
        <authorList>
            <person name="Iorizzo M."/>
            <person name="Ellison S."/>
            <person name="Senalik D."/>
            <person name="Macko-Podgorni A."/>
            <person name="Grzebelus D."/>
            <person name="Bostan H."/>
            <person name="Rolling W."/>
            <person name="Curaba J."/>
            <person name="Simon P."/>
        </authorList>
    </citation>
    <scope>NUCLEOTIDE SEQUENCE</scope>
    <source>
        <tissue evidence="1">Leaf</tissue>
    </source>
</reference>
<name>A0AAF0WVL6_DAUCS</name>
<evidence type="ECO:0000313" key="2">
    <source>
        <dbReference type="Proteomes" id="UP000077755"/>
    </source>
</evidence>
<dbReference type="EMBL" id="CP093346">
    <property type="protein sequence ID" value="WOG95468.1"/>
    <property type="molecule type" value="Genomic_DNA"/>
</dbReference>
<reference evidence="1" key="1">
    <citation type="journal article" date="2016" name="Nat. Genet.">
        <title>A high-quality carrot genome assembly provides new insights into carotenoid accumulation and asterid genome evolution.</title>
        <authorList>
            <person name="Iorizzo M."/>
            <person name="Ellison S."/>
            <person name="Senalik D."/>
            <person name="Zeng P."/>
            <person name="Satapoomin P."/>
            <person name="Huang J."/>
            <person name="Bowman M."/>
            <person name="Iovene M."/>
            <person name="Sanseverino W."/>
            <person name="Cavagnaro P."/>
            <person name="Yildiz M."/>
            <person name="Macko-Podgorni A."/>
            <person name="Moranska E."/>
            <person name="Grzebelus E."/>
            <person name="Grzebelus D."/>
            <person name="Ashrafi H."/>
            <person name="Zheng Z."/>
            <person name="Cheng S."/>
            <person name="Spooner D."/>
            <person name="Van Deynze A."/>
            <person name="Simon P."/>
        </authorList>
    </citation>
    <scope>NUCLEOTIDE SEQUENCE</scope>
    <source>
        <tissue evidence="1">Leaf</tissue>
    </source>
</reference>